<dbReference type="SMART" id="SM00132">
    <property type="entry name" value="LIM"/>
    <property type="match status" value="2"/>
</dbReference>
<dbReference type="Pfam" id="PF00536">
    <property type="entry name" value="SAM_1"/>
    <property type="match status" value="1"/>
</dbReference>
<comment type="caution">
    <text evidence="9">The sequence shown here is derived from an EMBL/GenBank/DDBJ whole genome shotgun (WGS) entry which is preliminary data.</text>
</comment>
<dbReference type="GO" id="GO:0035591">
    <property type="term" value="F:signaling adaptor activity"/>
    <property type="evidence" value="ECO:0007669"/>
    <property type="project" value="InterPro"/>
</dbReference>
<evidence type="ECO:0000256" key="7">
    <source>
        <dbReference type="ARBA" id="ARBA00023038"/>
    </source>
</evidence>
<dbReference type="PANTHER" id="PTHR22998:SF1">
    <property type="entry name" value="NAD(+) HYDROLASE SARM1"/>
    <property type="match status" value="1"/>
</dbReference>
<dbReference type="SMART" id="SM00454">
    <property type="entry name" value="SAM"/>
    <property type="match status" value="2"/>
</dbReference>
<keyword evidence="6" id="KW-0862">Zinc</keyword>
<dbReference type="SUPFAM" id="SSF47769">
    <property type="entry name" value="SAM/Pointed domain"/>
    <property type="match status" value="2"/>
</dbReference>
<dbReference type="InterPro" id="IPR001660">
    <property type="entry name" value="SAM"/>
</dbReference>
<feature type="domain" description="SAM" evidence="8">
    <location>
        <begin position="208"/>
        <end position="239"/>
    </location>
</feature>
<reference evidence="9" key="1">
    <citation type="submission" date="2021-02" db="EMBL/GenBank/DDBJ databases">
        <authorList>
            <person name="Nowell W R."/>
        </authorList>
    </citation>
    <scope>NUCLEOTIDE SEQUENCE</scope>
</reference>
<dbReference type="Gene3D" id="2.10.110.10">
    <property type="entry name" value="Cysteine Rich Protein"/>
    <property type="match status" value="2"/>
</dbReference>
<dbReference type="GO" id="GO:0048678">
    <property type="term" value="P:response to axon injury"/>
    <property type="evidence" value="ECO:0007669"/>
    <property type="project" value="InterPro"/>
</dbReference>
<gene>
    <name evidence="9" type="ORF">SEV965_LOCUS16816</name>
</gene>
<keyword evidence="3" id="KW-0479">Metal-binding</keyword>
<evidence type="ECO:0000256" key="6">
    <source>
        <dbReference type="ARBA" id="ARBA00022833"/>
    </source>
</evidence>
<dbReference type="EMBL" id="CAJNOU010000936">
    <property type="protein sequence ID" value="CAF1119262.1"/>
    <property type="molecule type" value="Genomic_DNA"/>
</dbReference>
<dbReference type="AlphaFoldDB" id="A0A814QH52"/>
<evidence type="ECO:0000313" key="10">
    <source>
        <dbReference type="Proteomes" id="UP000663889"/>
    </source>
</evidence>
<feature type="domain" description="SAM" evidence="8">
    <location>
        <begin position="346"/>
        <end position="402"/>
    </location>
</feature>
<evidence type="ECO:0000256" key="3">
    <source>
        <dbReference type="ARBA" id="ARBA00022723"/>
    </source>
</evidence>
<dbReference type="Pfam" id="PF07647">
    <property type="entry name" value="SAM_2"/>
    <property type="match status" value="1"/>
</dbReference>
<evidence type="ECO:0000256" key="2">
    <source>
        <dbReference type="ARBA" id="ARBA00022490"/>
    </source>
</evidence>
<organism evidence="9 10">
    <name type="scientific">Rotaria sordida</name>
    <dbReference type="NCBI Taxonomy" id="392033"/>
    <lineage>
        <taxon>Eukaryota</taxon>
        <taxon>Metazoa</taxon>
        <taxon>Spiralia</taxon>
        <taxon>Gnathifera</taxon>
        <taxon>Rotifera</taxon>
        <taxon>Eurotatoria</taxon>
        <taxon>Bdelloidea</taxon>
        <taxon>Philodinida</taxon>
        <taxon>Philodinidae</taxon>
        <taxon>Rotaria</taxon>
    </lineage>
</organism>
<dbReference type="Proteomes" id="UP000663889">
    <property type="component" value="Unassembled WGS sequence"/>
</dbReference>
<evidence type="ECO:0000259" key="8">
    <source>
        <dbReference type="PROSITE" id="PS50105"/>
    </source>
</evidence>
<name>A0A814QH52_9BILA</name>
<evidence type="ECO:0000313" key="9">
    <source>
        <dbReference type="EMBL" id="CAF1119262.1"/>
    </source>
</evidence>
<comment type="subcellular location">
    <subcellularLocation>
        <location evidence="1">Cytoplasm</location>
    </subcellularLocation>
</comment>
<evidence type="ECO:0000256" key="5">
    <source>
        <dbReference type="ARBA" id="ARBA00022801"/>
    </source>
</evidence>
<dbReference type="Gene3D" id="1.10.150.50">
    <property type="entry name" value="Transcription Factor, Ets-1"/>
    <property type="match status" value="2"/>
</dbReference>
<dbReference type="InterPro" id="IPR039184">
    <property type="entry name" value="SARM1"/>
</dbReference>
<accession>A0A814QH52</accession>
<dbReference type="PANTHER" id="PTHR22998">
    <property type="entry name" value="SARM1"/>
    <property type="match status" value="1"/>
</dbReference>
<sequence length="406" mass="47210">MSSYQVIAKKCRRCGKLIFEENAQRRCSASILLKQHVFACAVCSVVLDYHMAAVVKDTPYCDKHYSVARWSIEDVVDWLEKVDLETLEDRLRGYFCFLHRMSSYQVIVKKCRRCGRLIPEENAQRRCSASILLKQHVFACAVCSVVLDYNTAAVVKDTPYCDKHYSVARWSIEDVVDWLEKVDLETLEDRLRVKDTPYCDKHYSVARWSIEDVVDWLEKVDLETLEDRLREAKIDGKKLLTKGFNEYQLRHLHPSSAERKQFQKQRARLKICGSDEWNTRRPLNPIDTPSTLYLAKSTENIFDNISHNSHDSEARLRPSQKTISTVDLSVIHTSLSQTFKDNVIAWTVDDVAKWLATVSLHKYIDSFKSNEIDGETLLDFDTEMENEMIPVGKDRIAFRRALKKLR</sequence>
<keyword evidence="2" id="KW-0963">Cytoplasm</keyword>
<dbReference type="PROSITE" id="PS50105">
    <property type="entry name" value="SAM_DOMAIN"/>
    <property type="match status" value="2"/>
</dbReference>
<keyword evidence="4" id="KW-0677">Repeat</keyword>
<keyword evidence="7" id="KW-0440">LIM domain</keyword>
<evidence type="ECO:0000256" key="4">
    <source>
        <dbReference type="ARBA" id="ARBA00022737"/>
    </source>
</evidence>
<dbReference type="InterPro" id="IPR013761">
    <property type="entry name" value="SAM/pointed_sf"/>
</dbReference>
<proteinExistence type="predicted"/>
<dbReference type="GO" id="GO:0003953">
    <property type="term" value="F:NAD+ nucleosidase activity"/>
    <property type="evidence" value="ECO:0007669"/>
    <property type="project" value="InterPro"/>
</dbReference>
<dbReference type="GO" id="GO:0046872">
    <property type="term" value="F:metal ion binding"/>
    <property type="evidence" value="ECO:0007669"/>
    <property type="project" value="UniProtKB-KW"/>
</dbReference>
<dbReference type="GO" id="GO:0005737">
    <property type="term" value="C:cytoplasm"/>
    <property type="evidence" value="ECO:0007669"/>
    <property type="project" value="UniProtKB-SubCell"/>
</dbReference>
<dbReference type="InterPro" id="IPR001781">
    <property type="entry name" value="Znf_LIM"/>
</dbReference>
<keyword evidence="5" id="KW-0378">Hydrolase</keyword>
<evidence type="ECO:0000256" key="1">
    <source>
        <dbReference type="ARBA" id="ARBA00004496"/>
    </source>
</evidence>
<dbReference type="GO" id="GO:0034128">
    <property type="term" value="P:negative regulation of MyD88-independent toll-like receptor signaling pathway"/>
    <property type="evidence" value="ECO:0007669"/>
    <property type="project" value="InterPro"/>
</dbReference>
<protein>
    <recommendedName>
        <fullName evidence="8">SAM domain-containing protein</fullName>
    </recommendedName>
</protein>